<dbReference type="GO" id="GO:0005856">
    <property type="term" value="C:cytoskeleton"/>
    <property type="evidence" value="ECO:0007669"/>
    <property type="project" value="InterPro"/>
</dbReference>
<name>A0A4S4EE14_CAMSN</name>
<dbReference type="SMART" id="SM00139">
    <property type="entry name" value="MyTH4"/>
    <property type="match status" value="1"/>
</dbReference>
<protein>
    <recommendedName>
        <fullName evidence="1">MyTH4 domain-containing protein</fullName>
    </recommendedName>
</protein>
<evidence type="ECO:0000259" key="1">
    <source>
        <dbReference type="PROSITE" id="PS51016"/>
    </source>
</evidence>
<dbReference type="Proteomes" id="UP000306102">
    <property type="component" value="Unassembled WGS sequence"/>
</dbReference>
<dbReference type="Pfam" id="PF00784">
    <property type="entry name" value="MyTH4"/>
    <property type="match status" value="1"/>
</dbReference>
<dbReference type="PROSITE" id="PS51016">
    <property type="entry name" value="MYTH4"/>
    <property type="match status" value="1"/>
</dbReference>
<dbReference type="STRING" id="542762.A0A4S4EE14"/>
<dbReference type="InterPro" id="IPR000857">
    <property type="entry name" value="MyTH4_dom"/>
</dbReference>
<reference evidence="2 3" key="1">
    <citation type="journal article" date="2018" name="Proc. Natl. Acad. Sci. U.S.A.">
        <title>Draft genome sequence of Camellia sinensis var. sinensis provides insights into the evolution of the tea genome and tea quality.</title>
        <authorList>
            <person name="Wei C."/>
            <person name="Yang H."/>
            <person name="Wang S."/>
            <person name="Zhao J."/>
            <person name="Liu C."/>
            <person name="Gao L."/>
            <person name="Xia E."/>
            <person name="Lu Y."/>
            <person name="Tai Y."/>
            <person name="She G."/>
            <person name="Sun J."/>
            <person name="Cao H."/>
            <person name="Tong W."/>
            <person name="Gao Q."/>
            <person name="Li Y."/>
            <person name="Deng W."/>
            <person name="Jiang X."/>
            <person name="Wang W."/>
            <person name="Chen Q."/>
            <person name="Zhang S."/>
            <person name="Li H."/>
            <person name="Wu J."/>
            <person name="Wang P."/>
            <person name="Li P."/>
            <person name="Shi C."/>
            <person name="Zheng F."/>
            <person name="Jian J."/>
            <person name="Huang B."/>
            <person name="Shan D."/>
            <person name="Shi M."/>
            <person name="Fang C."/>
            <person name="Yue Y."/>
            <person name="Li F."/>
            <person name="Li D."/>
            <person name="Wei S."/>
            <person name="Han B."/>
            <person name="Jiang C."/>
            <person name="Yin Y."/>
            <person name="Xia T."/>
            <person name="Zhang Z."/>
            <person name="Bennetzen J.L."/>
            <person name="Zhao S."/>
            <person name="Wan X."/>
        </authorList>
    </citation>
    <scope>NUCLEOTIDE SEQUENCE [LARGE SCALE GENOMIC DNA]</scope>
    <source>
        <strain evidence="3">cv. Shuchazao</strain>
        <tissue evidence="2">Leaf</tissue>
    </source>
</reference>
<organism evidence="2 3">
    <name type="scientific">Camellia sinensis var. sinensis</name>
    <name type="common">China tea</name>
    <dbReference type="NCBI Taxonomy" id="542762"/>
    <lineage>
        <taxon>Eukaryota</taxon>
        <taxon>Viridiplantae</taxon>
        <taxon>Streptophyta</taxon>
        <taxon>Embryophyta</taxon>
        <taxon>Tracheophyta</taxon>
        <taxon>Spermatophyta</taxon>
        <taxon>Magnoliopsida</taxon>
        <taxon>eudicotyledons</taxon>
        <taxon>Gunneridae</taxon>
        <taxon>Pentapetalae</taxon>
        <taxon>asterids</taxon>
        <taxon>Ericales</taxon>
        <taxon>Theaceae</taxon>
        <taxon>Camellia</taxon>
    </lineage>
</organism>
<dbReference type="Gene3D" id="1.25.40.530">
    <property type="entry name" value="MyTH4 domain"/>
    <property type="match status" value="1"/>
</dbReference>
<evidence type="ECO:0000313" key="2">
    <source>
        <dbReference type="EMBL" id="THG14593.1"/>
    </source>
</evidence>
<gene>
    <name evidence="2" type="ORF">TEA_001305</name>
</gene>
<comment type="caution">
    <text evidence="2">The sequence shown here is derived from an EMBL/GenBank/DDBJ whole genome shotgun (WGS) entry which is preliminary data.</text>
</comment>
<dbReference type="InterPro" id="IPR038185">
    <property type="entry name" value="MyTH4_dom_sf"/>
</dbReference>
<dbReference type="AlphaFoldDB" id="A0A4S4EE14"/>
<accession>A0A4S4EE14</accession>
<evidence type="ECO:0000313" key="3">
    <source>
        <dbReference type="Proteomes" id="UP000306102"/>
    </source>
</evidence>
<feature type="domain" description="MyTH4" evidence="1">
    <location>
        <begin position="130"/>
        <end position="408"/>
    </location>
</feature>
<sequence length="439" mass="49740">MKINRKRRHRLPPSHPFRSLLSNSPATYYFESIFPNFPWELMPTELSRAKQNLVSRLHDMVEEVWHKVLEQAGLHSPLIMDMNLLHSTLLESRMGKNMTAMVPILLHPTPSTLSMAVPPELAGAIPLIDKFQDPVPTSILKINSDLVNRAVKLFPIVLKYMGVDSFDRVTPTRLEERIELIGKLYKDTLKRFELETNFLHKFQSRQGIILIISRLHDMVEEVWHKVLEQAGLHSPLIMDMNLLHSTLLESRMGKNMTAMVPILLHPTPSTLSMAVPLELAGAIPLIDKFQDPVPTSILKINSDLVNRAVKLFPIVLKYMGVDSFDRVTPTRQYLIRAWELMYLCASCMPPSKDIGGYLSEYVHNLAHSVNTDPDIHVLALNTRNALKHSVKAGPRLTIPGHEEIEALVIGKKLTTTLFFLDETFEEITYGMATTVADAV</sequence>
<dbReference type="EMBL" id="SDRB02005217">
    <property type="protein sequence ID" value="THG14593.1"/>
    <property type="molecule type" value="Genomic_DNA"/>
</dbReference>
<keyword evidence="3" id="KW-1185">Reference proteome</keyword>
<proteinExistence type="predicted"/>